<evidence type="ECO:0000313" key="10">
    <source>
        <dbReference type="EMBL" id="NDV62501.1"/>
    </source>
</evidence>
<dbReference type="GO" id="GO:0009279">
    <property type="term" value="C:cell outer membrane"/>
    <property type="evidence" value="ECO:0007669"/>
    <property type="project" value="UniProtKB-SubCell"/>
</dbReference>
<name>A0A6B2M0L3_9BACT</name>
<feature type="domain" description="Type II/III secretion system secretin-like" evidence="8">
    <location>
        <begin position="523"/>
        <end position="688"/>
    </location>
</feature>
<feature type="compositionally biased region" description="Pro residues" evidence="6">
    <location>
        <begin position="37"/>
        <end position="63"/>
    </location>
</feature>
<protein>
    <recommendedName>
        <fullName evidence="12">Type II secretion system protein GspD</fullName>
    </recommendedName>
</protein>
<feature type="region of interest" description="Disordered" evidence="6">
    <location>
        <begin position="715"/>
        <end position="738"/>
    </location>
</feature>
<keyword evidence="5" id="KW-0813">Transport</keyword>
<dbReference type="AlphaFoldDB" id="A0A6B2M0L3"/>
<evidence type="ECO:0000259" key="8">
    <source>
        <dbReference type="Pfam" id="PF00263"/>
    </source>
</evidence>
<comment type="subcellular location">
    <subcellularLocation>
        <location evidence="5">Cell outer membrane</location>
    </subcellularLocation>
    <subcellularLocation>
        <location evidence="1">Membrane</location>
    </subcellularLocation>
</comment>
<evidence type="ECO:0000256" key="1">
    <source>
        <dbReference type="ARBA" id="ARBA00004370"/>
    </source>
</evidence>
<evidence type="ECO:0000256" key="3">
    <source>
        <dbReference type="ARBA" id="ARBA00023136"/>
    </source>
</evidence>
<comment type="caution">
    <text evidence="10">The sequence shown here is derived from an EMBL/GenBank/DDBJ whole genome shotgun (WGS) entry which is preliminary data.</text>
</comment>
<dbReference type="RefSeq" id="WP_238710440.1">
    <property type="nucleotide sequence ID" value="NZ_JAAGNX010000002.1"/>
</dbReference>
<keyword evidence="3" id="KW-0472">Membrane</keyword>
<dbReference type="EMBL" id="JAAGNX010000002">
    <property type="protein sequence ID" value="NDV62501.1"/>
    <property type="molecule type" value="Genomic_DNA"/>
</dbReference>
<dbReference type="Pfam" id="PF00263">
    <property type="entry name" value="Secretin"/>
    <property type="match status" value="1"/>
</dbReference>
<dbReference type="InterPro" id="IPR004846">
    <property type="entry name" value="T2SS/T3SS_dom"/>
</dbReference>
<dbReference type="GO" id="GO:0015627">
    <property type="term" value="C:type II protein secretion system complex"/>
    <property type="evidence" value="ECO:0007669"/>
    <property type="project" value="TreeGrafter"/>
</dbReference>
<dbReference type="PRINTS" id="PR00811">
    <property type="entry name" value="BCTERIALGSPD"/>
</dbReference>
<feature type="chain" id="PRO_5025364100" description="Type II secretion system protein GspD" evidence="7">
    <location>
        <begin position="20"/>
        <end position="738"/>
    </location>
</feature>
<dbReference type="InterPro" id="IPR038591">
    <property type="entry name" value="NolW-like_sf"/>
</dbReference>
<keyword evidence="11" id="KW-1185">Reference proteome</keyword>
<comment type="similarity">
    <text evidence="4">Belongs to the bacterial secretin family.</text>
</comment>
<dbReference type="Pfam" id="PF03958">
    <property type="entry name" value="Secretin_N"/>
    <property type="match status" value="2"/>
</dbReference>
<dbReference type="InterPro" id="IPR050810">
    <property type="entry name" value="Bact_Secretion_Sys_Channel"/>
</dbReference>
<evidence type="ECO:0000259" key="9">
    <source>
        <dbReference type="Pfam" id="PF03958"/>
    </source>
</evidence>
<dbReference type="InterPro" id="IPR001775">
    <property type="entry name" value="GspD/PilQ"/>
</dbReference>
<keyword evidence="2 7" id="KW-0732">Signal</keyword>
<evidence type="ECO:0000313" key="11">
    <source>
        <dbReference type="Proteomes" id="UP000478417"/>
    </source>
</evidence>
<feature type="region of interest" description="Disordered" evidence="6">
    <location>
        <begin position="22"/>
        <end position="64"/>
    </location>
</feature>
<dbReference type="PANTHER" id="PTHR30332">
    <property type="entry name" value="PROBABLE GENERAL SECRETION PATHWAY PROTEIN D"/>
    <property type="match status" value="1"/>
</dbReference>
<organism evidence="10 11">
    <name type="scientific">Oceanipulchritudo coccoides</name>
    <dbReference type="NCBI Taxonomy" id="2706888"/>
    <lineage>
        <taxon>Bacteria</taxon>
        <taxon>Pseudomonadati</taxon>
        <taxon>Verrucomicrobiota</taxon>
        <taxon>Opitutia</taxon>
        <taxon>Puniceicoccales</taxon>
        <taxon>Oceanipulchritudinaceae</taxon>
        <taxon>Oceanipulchritudo</taxon>
    </lineage>
</organism>
<feature type="signal peptide" evidence="7">
    <location>
        <begin position="1"/>
        <end position="19"/>
    </location>
</feature>
<accession>A0A6B2M0L3</accession>
<evidence type="ECO:0000256" key="2">
    <source>
        <dbReference type="ARBA" id="ARBA00022729"/>
    </source>
</evidence>
<dbReference type="PANTHER" id="PTHR30332:SF24">
    <property type="entry name" value="SECRETIN GSPD-RELATED"/>
    <property type="match status" value="1"/>
</dbReference>
<dbReference type="PRINTS" id="PR01032">
    <property type="entry name" value="PHAGEIV"/>
</dbReference>
<dbReference type="GO" id="GO:0009306">
    <property type="term" value="P:protein secretion"/>
    <property type="evidence" value="ECO:0007669"/>
    <property type="project" value="InterPro"/>
</dbReference>
<evidence type="ECO:0000256" key="6">
    <source>
        <dbReference type="SAM" id="MobiDB-lite"/>
    </source>
</evidence>
<dbReference type="Proteomes" id="UP000478417">
    <property type="component" value="Unassembled WGS sequence"/>
</dbReference>
<dbReference type="InterPro" id="IPR005644">
    <property type="entry name" value="NolW-like"/>
</dbReference>
<gene>
    <name evidence="10" type="ORF">G0Q06_08570</name>
</gene>
<evidence type="ECO:0000256" key="7">
    <source>
        <dbReference type="SAM" id="SignalP"/>
    </source>
</evidence>
<proteinExistence type="inferred from homology"/>
<evidence type="ECO:0000256" key="4">
    <source>
        <dbReference type="RuleBase" id="RU004003"/>
    </source>
</evidence>
<reference evidence="10 11" key="1">
    <citation type="submission" date="2020-02" db="EMBL/GenBank/DDBJ databases">
        <title>Albibacoteraceae fam. nov., the first described family within the subdivision 4 Verrucomicrobia.</title>
        <authorList>
            <person name="Xi F."/>
        </authorList>
    </citation>
    <scope>NUCLEOTIDE SEQUENCE [LARGE SCALE GENOMIC DNA]</scope>
    <source>
        <strain evidence="10 11">CK1056</strain>
    </source>
</reference>
<dbReference type="Gene3D" id="3.30.1370.120">
    <property type="match status" value="3"/>
</dbReference>
<feature type="domain" description="NolW-like" evidence="9">
    <location>
        <begin position="268"/>
        <end position="330"/>
    </location>
</feature>
<sequence>MKRLAVATLAIVVALPALAQEENAGPKPSPLLSNPDFLPPPPPNFTPPPPPTTIPTRRVPPAPKAQVQTSAQALSEDVLLQRPSQIIETEDPRMKEVVGLIRIPEMGTNEVLEMLENFTGKPILRQQTLPAVKITFYSQEALTRGEAITAIESLLSLNGVAITNVGTAFLKAVPSSIVNAQVPRVWEGSTLDAIPSQTIYEKIFELDFLTPEEASTILQPLMSQGSPISFAKSNFILITDALINLQRIERLLPVLDKPAELKTKMLFFELQNIEAQDVVRRLQTIIAGPLKRQLENNTSVEADERTNQLLIFTHPSNEELVTSLIERLDISVAPNTATKVYSIRYAEATEVVSIIDQIVSGQREVRMETGSGNDGAAQAARERASQLRQLNQAAANVRADASNLQFSSFLTIVPDERANTIVANGTHSDLEYLEQLIGEIDTLLAQVRIEVVIAEVTLSDDDTRGIDSLGFSYSGTGFDVDLNDPTSESQFIPGNFYGVTFGDGISWGPDEAFSFEVILNSIAENGNAKVLSAPTIVTTHNKEATVSVGQEQPVITGTTTSDLSSGLSTREQVQYRDIKLELKVTPLIGSDGIVQLEIEQQNQSITGTVLVNGNPQPIIGTRTANSYVSVKDQGLIALGGLQSLTSRETNSRMAILGKLPLLGDLFSRTQTESERTELLIFIRPTIIRNAEDADEDANRLIDGIEGHKEVRDYLKEGTFREPDEDTPEGHEVPRRNKP</sequence>
<feature type="domain" description="NolW-like" evidence="9">
    <location>
        <begin position="338"/>
        <end position="442"/>
    </location>
</feature>
<evidence type="ECO:0008006" key="12">
    <source>
        <dbReference type="Google" id="ProtNLM"/>
    </source>
</evidence>
<evidence type="ECO:0000256" key="5">
    <source>
        <dbReference type="RuleBase" id="RU004004"/>
    </source>
</evidence>